<sequence length="58" mass="6258">MSTNQVVVKSGIGSQIFTPLQEPTVFKQFITHSHQSQSSSPVVNNCNLLVPISSALQC</sequence>
<comment type="caution">
    <text evidence="1">The sequence shown here is derived from an EMBL/GenBank/DDBJ whole genome shotgun (WGS) entry which is preliminary data.</text>
</comment>
<name>A0A5B0QFY1_PUCGR</name>
<proteinExistence type="predicted"/>
<gene>
    <name evidence="1" type="ORF">PGTUg99_000446</name>
</gene>
<dbReference type="EMBL" id="VDEP01000282">
    <property type="protein sequence ID" value="KAA1112117.1"/>
    <property type="molecule type" value="Genomic_DNA"/>
</dbReference>
<reference evidence="1 2" key="1">
    <citation type="submission" date="2019-05" db="EMBL/GenBank/DDBJ databases">
        <title>Emergence of the Ug99 lineage of the wheat stem rust pathogen through somatic hybridization.</title>
        <authorList>
            <person name="Li F."/>
            <person name="Upadhyaya N.M."/>
            <person name="Sperschneider J."/>
            <person name="Matny O."/>
            <person name="Nguyen-Phuc H."/>
            <person name="Mago R."/>
            <person name="Raley C."/>
            <person name="Miller M.E."/>
            <person name="Silverstein K.A.T."/>
            <person name="Henningsen E."/>
            <person name="Hirsch C.D."/>
            <person name="Visser B."/>
            <person name="Pretorius Z.A."/>
            <person name="Steffenson B.J."/>
            <person name="Schwessinger B."/>
            <person name="Dodds P.N."/>
            <person name="Figueroa M."/>
        </authorList>
    </citation>
    <scope>NUCLEOTIDE SEQUENCE [LARGE SCALE GENOMIC DNA]</scope>
    <source>
        <strain evidence="1 2">Ug99</strain>
    </source>
</reference>
<organism evidence="1 2">
    <name type="scientific">Puccinia graminis f. sp. tritici</name>
    <dbReference type="NCBI Taxonomy" id="56615"/>
    <lineage>
        <taxon>Eukaryota</taxon>
        <taxon>Fungi</taxon>
        <taxon>Dikarya</taxon>
        <taxon>Basidiomycota</taxon>
        <taxon>Pucciniomycotina</taxon>
        <taxon>Pucciniomycetes</taxon>
        <taxon>Pucciniales</taxon>
        <taxon>Pucciniaceae</taxon>
        <taxon>Puccinia</taxon>
    </lineage>
</organism>
<dbReference type="AlphaFoldDB" id="A0A5B0QFY1"/>
<accession>A0A5B0QFY1</accession>
<evidence type="ECO:0000313" key="2">
    <source>
        <dbReference type="Proteomes" id="UP000325313"/>
    </source>
</evidence>
<protein>
    <submittedName>
        <fullName evidence="1">Uncharacterized protein</fullName>
    </submittedName>
</protein>
<dbReference type="Proteomes" id="UP000325313">
    <property type="component" value="Unassembled WGS sequence"/>
</dbReference>
<evidence type="ECO:0000313" key="1">
    <source>
        <dbReference type="EMBL" id="KAA1112117.1"/>
    </source>
</evidence>